<dbReference type="PANTHER" id="PTHR43895:SF32">
    <property type="entry name" value="SERINE_THREONINE-PROTEIN KINASE CHK1"/>
    <property type="match status" value="1"/>
</dbReference>
<comment type="catalytic activity">
    <reaction evidence="8">
        <text>L-seryl-[protein] + ATP = O-phospho-L-seryl-[protein] + ADP + H(+)</text>
        <dbReference type="Rhea" id="RHEA:17989"/>
        <dbReference type="Rhea" id="RHEA-COMP:9863"/>
        <dbReference type="Rhea" id="RHEA-COMP:11604"/>
        <dbReference type="ChEBI" id="CHEBI:15378"/>
        <dbReference type="ChEBI" id="CHEBI:29999"/>
        <dbReference type="ChEBI" id="CHEBI:30616"/>
        <dbReference type="ChEBI" id="CHEBI:83421"/>
        <dbReference type="ChEBI" id="CHEBI:456216"/>
        <dbReference type="EC" id="2.7.11.1"/>
    </reaction>
</comment>
<organism evidence="12 13">
    <name type="scientific">Lucilia cuprina</name>
    <name type="common">Green bottle fly</name>
    <name type="synonym">Australian sheep blowfly</name>
    <dbReference type="NCBI Taxonomy" id="7375"/>
    <lineage>
        <taxon>Eukaryota</taxon>
        <taxon>Metazoa</taxon>
        <taxon>Ecdysozoa</taxon>
        <taxon>Arthropoda</taxon>
        <taxon>Hexapoda</taxon>
        <taxon>Insecta</taxon>
        <taxon>Pterygota</taxon>
        <taxon>Neoptera</taxon>
        <taxon>Endopterygota</taxon>
        <taxon>Diptera</taxon>
        <taxon>Brachycera</taxon>
        <taxon>Muscomorpha</taxon>
        <taxon>Oestroidea</taxon>
        <taxon>Calliphoridae</taxon>
        <taxon>Luciliinae</taxon>
        <taxon>Lucilia</taxon>
    </lineage>
</organism>
<dbReference type="AlphaFoldDB" id="A0A0L0CLT3"/>
<evidence type="ECO:0000256" key="4">
    <source>
        <dbReference type="ARBA" id="ARBA00022741"/>
    </source>
</evidence>
<evidence type="ECO:0000256" key="9">
    <source>
        <dbReference type="PROSITE-ProRule" id="PRU10141"/>
    </source>
</evidence>
<evidence type="ECO:0000256" key="3">
    <source>
        <dbReference type="ARBA" id="ARBA00022679"/>
    </source>
</evidence>
<dbReference type="PROSITE" id="PS50011">
    <property type="entry name" value="PROTEIN_KINASE_DOM"/>
    <property type="match status" value="1"/>
</dbReference>
<dbReference type="Gene3D" id="3.30.200.20">
    <property type="entry name" value="Phosphorylase Kinase, domain 1"/>
    <property type="match status" value="1"/>
</dbReference>
<comment type="catalytic activity">
    <reaction evidence="7">
        <text>L-threonyl-[protein] + ATP = O-phospho-L-threonyl-[protein] + ADP + H(+)</text>
        <dbReference type="Rhea" id="RHEA:46608"/>
        <dbReference type="Rhea" id="RHEA-COMP:11060"/>
        <dbReference type="Rhea" id="RHEA-COMP:11605"/>
        <dbReference type="ChEBI" id="CHEBI:15378"/>
        <dbReference type="ChEBI" id="CHEBI:30013"/>
        <dbReference type="ChEBI" id="CHEBI:30616"/>
        <dbReference type="ChEBI" id="CHEBI:61977"/>
        <dbReference type="ChEBI" id="CHEBI:456216"/>
        <dbReference type="EC" id="2.7.11.1"/>
    </reaction>
</comment>
<dbReference type="GO" id="GO:0007165">
    <property type="term" value="P:signal transduction"/>
    <property type="evidence" value="ECO:0007669"/>
    <property type="project" value="TreeGrafter"/>
</dbReference>
<evidence type="ECO:0000256" key="8">
    <source>
        <dbReference type="ARBA" id="ARBA00048679"/>
    </source>
</evidence>
<dbReference type="FunFam" id="3.30.200.20:FF:000003">
    <property type="entry name" value="Non-specific serine/threonine protein kinase"/>
    <property type="match status" value="1"/>
</dbReference>
<evidence type="ECO:0000256" key="10">
    <source>
        <dbReference type="SAM" id="MobiDB-lite"/>
    </source>
</evidence>
<keyword evidence="4 9" id="KW-0547">Nucleotide-binding</keyword>
<dbReference type="InterPro" id="IPR017441">
    <property type="entry name" value="Protein_kinase_ATP_BS"/>
</dbReference>
<keyword evidence="6 9" id="KW-0067">ATP-binding</keyword>
<dbReference type="OrthoDB" id="504170at2759"/>
<keyword evidence="5" id="KW-0418">Kinase</keyword>
<gene>
    <name evidence="12" type="ORF">FF38_08282</name>
</gene>
<keyword evidence="3" id="KW-0808">Transferase</keyword>
<keyword evidence="13" id="KW-1185">Reference proteome</keyword>
<dbReference type="GO" id="GO:0004674">
    <property type="term" value="F:protein serine/threonine kinase activity"/>
    <property type="evidence" value="ECO:0007669"/>
    <property type="project" value="UniProtKB-KW"/>
</dbReference>
<dbReference type="InterPro" id="IPR011009">
    <property type="entry name" value="Kinase-like_dom_sf"/>
</dbReference>
<evidence type="ECO:0000256" key="5">
    <source>
        <dbReference type="ARBA" id="ARBA00022777"/>
    </source>
</evidence>
<dbReference type="STRING" id="7375.A0A0L0CLT3"/>
<evidence type="ECO:0000256" key="1">
    <source>
        <dbReference type="ARBA" id="ARBA00012513"/>
    </source>
</evidence>
<evidence type="ECO:0000256" key="6">
    <source>
        <dbReference type="ARBA" id="ARBA00022840"/>
    </source>
</evidence>
<comment type="caution">
    <text evidence="12">The sequence shown here is derived from an EMBL/GenBank/DDBJ whole genome shotgun (WGS) entry which is preliminary data.</text>
</comment>
<dbReference type="EC" id="2.7.11.1" evidence="1"/>
<accession>A0A0L0CLT3</accession>
<dbReference type="GO" id="GO:0005524">
    <property type="term" value="F:ATP binding"/>
    <property type="evidence" value="ECO:0007669"/>
    <property type="project" value="UniProtKB-UniRule"/>
</dbReference>
<dbReference type="Proteomes" id="UP000037069">
    <property type="component" value="Unassembled WGS sequence"/>
</dbReference>
<evidence type="ECO:0000256" key="2">
    <source>
        <dbReference type="ARBA" id="ARBA00022527"/>
    </source>
</evidence>
<evidence type="ECO:0000256" key="7">
    <source>
        <dbReference type="ARBA" id="ARBA00047899"/>
    </source>
</evidence>
<dbReference type="EMBL" id="JRES01000225">
    <property type="protein sequence ID" value="KNC33197.1"/>
    <property type="molecule type" value="Genomic_DNA"/>
</dbReference>
<feature type="domain" description="Protein kinase" evidence="11">
    <location>
        <begin position="27"/>
        <end position="125"/>
    </location>
</feature>
<dbReference type="PANTHER" id="PTHR43895">
    <property type="entry name" value="CALCIUM/CALMODULIN-DEPENDENT PROTEIN KINASE KINASE-RELATED"/>
    <property type="match status" value="1"/>
</dbReference>
<evidence type="ECO:0000259" key="11">
    <source>
        <dbReference type="PROSITE" id="PS50011"/>
    </source>
</evidence>
<dbReference type="InterPro" id="IPR000719">
    <property type="entry name" value="Prot_kinase_dom"/>
</dbReference>
<dbReference type="PROSITE" id="PS00107">
    <property type="entry name" value="PROTEIN_KINASE_ATP"/>
    <property type="match status" value="1"/>
</dbReference>
<protein>
    <recommendedName>
        <fullName evidence="1">non-specific serine/threonine protein kinase</fullName>
        <ecNumber evidence="1">2.7.11.1</ecNumber>
    </recommendedName>
</protein>
<feature type="binding site" evidence="9">
    <location>
        <position position="60"/>
    </location>
    <ligand>
        <name>ATP</name>
        <dbReference type="ChEBI" id="CHEBI:30616"/>
    </ligand>
</feature>
<feature type="region of interest" description="Disordered" evidence="10">
    <location>
        <begin position="1"/>
        <end position="37"/>
    </location>
</feature>
<reference evidence="12 13" key="1">
    <citation type="journal article" date="2015" name="Nat. Commun.">
        <title>Lucilia cuprina genome unlocks parasitic fly biology to underpin future interventions.</title>
        <authorList>
            <person name="Anstead C.A."/>
            <person name="Korhonen P.K."/>
            <person name="Young N.D."/>
            <person name="Hall R.S."/>
            <person name="Jex A.R."/>
            <person name="Murali S.C."/>
            <person name="Hughes D.S."/>
            <person name="Lee S.F."/>
            <person name="Perry T."/>
            <person name="Stroehlein A.J."/>
            <person name="Ansell B.R."/>
            <person name="Breugelmans B."/>
            <person name="Hofmann A."/>
            <person name="Qu J."/>
            <person name="Dugan S."/>
            <person name="Lee S.L."/>
            <person name="Chao H."/>
            <person name="Dinh H."/>
            <person name="Han Y."/>
            <person name="Doddapaneni H.V."/>
            <person name="Worley K.C."/>
            <person name="Muzny D.M."/>
            <person name="Ioannidis P."/>
            <person name="Waterhouse R.M."/>
            <person name="Zdobnov E.M."/>
            <person name="James P.J."/>
            <person name="Bagnall N.H."/>
            <person name="Kotze A.C."/>
            <person name="Gibbs R.A."/>
            <person name="Richards S."/>
            <person name="Batterham P."/>
            <person name="Gasser R.B."/>
        </authorList>
    </citation>
    <scope>NUCLEOTIDE SEQUENCE [LARGE SCALE GENOMIC DNA]</scope>
    <source>
        <strain evidence="12 13">LS</strain>
        <tissue evidence="12">Full body</tissue>
    </source>
</reference>
<keyword evidence="2" id="KW-0723">Serine/threonine-protein kinase</keyword>
<dbReference type="Pfam" id="PF00069">
    <property type="entry name" value="Pkinase"/>
    <property type="match status" value="1"/>
</dbReference>
<feature type="compositionally biased region" description="Polar residues" evidence="10">
    <location>
        <begin position="7"/>
        <end position="17"/>
    </location>
</feature>
<evidence type="ECO:0000313" key="12">
    <source>
        <dbReference type="EMBL" id="KNC33197.1"/>
    </source>
</evidence>
<dbReference type="SUPFAM" id="SSF56112">
    <property type="entry name" value="Protein kinase-like (PK-like)"/>
    <property type="match status" value="1"/>
</dbReference>
<evidence type="ECO:0000313" key="13">
    <source>
        <dbReference type="Proteomes" id="UP000037069"/>
    </source>
</evidence>
<sequence>MADHRLSQISTASSNNSKRGKSYIGPWQLGKTLGSGSSGRVRLAKHVETGKLAAVKIVAKSQFTSQNSKPHGKKNNNESYGIEREVIIMKLIEHPNVMALYDVWENKGELYLVLEYVEGGELQTL</sequence>
<name>A0A0L0CLT3_LUCCU</name>
<proteinExistence type="predicted"/>
<dbReference type="OMA" id="EHYIIER"/>